<evidence type="ECO:0000256" key="4">
    <source>
        <dbReference type="ARBA" id="ARBA00022989"/>
    </source>
</evidence>
<evidence type="ECO:0000256" key="6">
    <source>
        <dbReference type="RuleBase" id="RU366058"/>
    </source>
</evidence>
<feature type="transmembrane region" description="Helical" evidence="6">
    <location>
        <begin position="118"/>
        <end position="135"/>
    </location>
</feature>
<dbReference type="InterPro" id="IPR032816">
    <property type="entry name" value="VTT_dom"/>
</dbReference>
<dbReference type="InterPro" id="IPR015414">
    <property type="entry name" value="TMEM64"/>
</dbReference>
<keyword evidence="5 6" id="KW-0472">Membrane</keyword>
<accession>A0A381DHP1</accession>
<organism evidence="8 9">
    <name type="scientific">Campylobacter sputorum subsp. sputorum</name>
    <dbReference type="NCBI Taxonomy" id="32024"/>
    <lineage>
        <taxon>Bacteria</taxon>
        <taxon>Pseudomonadati</taxon>
        <taxon>Campylobacterota</taxon>
        <taxon>Epsilonproteobacteria</taxon>
        <taxon>Campylobacterales</taxon>
        <taxon>Campylobacteraceae</taxon>
        <taxon>Campylobacter</taxon>
    </lineage>
</organism>
<feature type="transmembrane region" description="Helical" evidence="6">
    <location>
        <begin position="37"/>
        <end position="65"/>
    </location>
</feature>
<evidence type="ECO:0000256" key="2">
    <source>
        <dbReference type="ARBA" id="ARBA00022475"/>
    </source>
</evidence>
<gene>
    <name evidence="8" type="primary">ydjZ</name>
    <name evidence="8" type="ORF">NCTC12475_00394</name>
</gene>
<dbReference type="STRING" id="32024.GCA_000788295_00384"/>
<evidence type="ECO:0000259" key="7">
    <source>
        <dbReference type="Pfam" id="PF09335"/>
    </source>
</evidence>
<dbReference type="Proteomes" id="UP000254920">
    <property type="component" value="Unassembled WGS sequence"/>
</dbReference>
<dbReference type="Pfam" id="PF09335">
    <property type="entry name" value="VTT_dom"/>
    <property type="match status" value="1"/>
</dbReference>
<feature type="transmembrane region" description="Helical" evidence="6">
    <location>
        <begin position="147"/>
        <end position="166"/>
    </location>
</feature>
<dbReference type="PANTHER" id="PTHR12677:SF59">
    <property type="entry name" value="GOLGI APPARATUS MEMBRANE PROTEIN TVP38-RELATED"/>
    <property type="match status" value="1"/>
</dbReference>
<comment type="subcellular location">
    <subcellularLocation>
        <location evidence="1 6">Cell membrane</location>
        <topology evidence="1 6">Multi-pass membrane protein</topology>
    </subcellularLocation>
</comment>
<feature type="transmembrane region" description="Helical" evidence="6">
    <location>
        <begin position="77"/>
        <end position="98"/>
    </location>
</feature>
<feature type="transmembrane region" description="Helical" evidence="6">
    <location>
        <begin position="178"/>
        <end position="196"/>
    </location>
</feature>
<keyword evidence="4 6" id="KW-1133">Transmembrane helix</keyword>
<reference evidence="8 9" key="1">
    <citation type="submission" date="2018-06" db="EMBL/GenBank/DDBJ databases">
        <authorList>
            <consortium name="Pathogen Informatics"/>
            <person name="Doyle S."/>
        </authorList>
    </citation>
    <scope>NUCLEOTIDE SEQUENCE [LARGE SCALE GENOMIC DNA]</scope>
    <source>
        <strain evidence="8 9">NCTC12475</strain>
    </source>
</reference>
<evidence type="ECO:0000256" key="5">
    <source>
        <dbReference type="ARBA" id="ARBA00023136"/>
    </source>
</evidence>
<dbReference type="GO" id="GO:0005886">
    <property type="term" value="C:plasma membrane"/>
    <property type="evidence" value="ECO:0007669"/>
    <property type="project" value="UniProtKB-SubCell"/>
</dbReference>
<proteinExistence type="inferred from homology"/>
<feature type="domain" description="VTT" evidence="7">
    <location>
        <begin position="57"/>
        <end position="170"/>
    </location>
</feature>
<dbReference type="EMBL" id="UFVD01000001">
    <property type="protein sequence ID" value="SUX10188.1"/>
    <property type="molecule type" value="Genomic_DNA"/>
</dbReference>
<dbReference type="PANTHER" id="PTHR12677">
    <property type="entry name" value="GOLGI APPARATUS MEMBRANE PROTEIN TVP38-RELATED"/>
    <property type="match status" value="1"/>
</dbReference>
<evidence type="ECO:0000256" key="1">
    <source>
        <dbReference type="ARBA" id="ARBA00004651"/>
    </source>
</evidence>
<comment type="similarity">
    <text evidence="6">Belongs to the TVP38/TMEM64 family.</text>
</comment>
<keyword evidence="9" id="KW-1185">Reference proteome</keyword>
<dbReference type="GeneID" id="93090837"/>
<sequence length="209" mass="23563">MRKNTTKLAIISFILILSFVPFFFISAQSIREFIQNFGIFANLAFLLCFAILPIFFFPVFVLAVVSGAFFGLFLGSVYTIIGAMINCALMFYIAKFLGKDIKYPNFLKKLQHLSNKNLFISFFALRLLPIIPYNALNYAPAICKISFKSYILSSFLGFLPWTPIYVNIGANSGNTKGLFISICIAVIATLLSMLGVKKFKIIFNKKDFK</sequence>
<evidence type="ECO:0000313" key="9">
    <source>
        <dbReference type="Proteomes" id="UP000254920"/>
    </source>
</evidence>
<evidence type="ECO:0000256" key="3">
    <source>
        <dbReference type="ARBA" id="ARBA00022692"/>
    </source>
</evidence>
<dbReference type="AlphaFoldDB" id="A0A381DHP1"/>
<evidence type="ECO:0000313" key="8">
    <source>
        <dbReference type="EMBL" id="SUX10188.1"/>
    </source>
</evidence>
<name>A0A381DHP1_9BACT</name>
<keyword evidence="2 6" id="KW-1003">Cell membrane</keyword>
<dbReference type="OrthoDB" id="9812980at2"/>
<keyword evidence="3 6" id="KW-0812">Transmembrane</keyword>
<dbReference type="RefSeq" id="WP_089182653.1">
    <property type="nucleotide sequence ID" value="NZ_CP043427.1"/>
</dbReference>
<protein>
    <recommendedName>
        <fullName evidence="6">TVP38/TMEM64 family membrane protein</fullName>
    </recommendedName>
</protein>